<dbReference type="PANTHER" id="PTHR35566:SF1">
    <property type="entry name" value="TYPE VI SECRETION SYSTEM BASEPLATE COMPONENT TSSK1"/>
    <property type="match status" value="1"/>
</dbReference>
<organism evidence="2">
    <name type="scientific">Eiseniibacteriota bacterium</name>
    <dbReference type="NCBI Taxonomy" id="2212470"/>
    <lineage>
        <taxon>Bacteria</taxon>
        <taxon>Candidatus Eiseniibacteriota</taxon>
    </lineage>
</organism>
<proteinExistence type="predicted"/>
<reference evidence="2" key="1">
    <citation type="journal article" date="2020" name="mSystems">
        <title>Genome- and Community-Level Interaction Insights into Carbon Utilization and Element Cycling Functions of Hydrothermarchaeota in Hydrothermal Sediment.</title>
        <authorList>
            <person name="Zhou Z."/>
            <person name="Liu Y."/>
            <person name="Xu W."/>
            <person name="Pan J."/>
            <person name="Luo Z.H."/>
            <person name="Li M."/>
        </authorList>
    </citation>
    <scope>NUCLEOTIDE SEQUENCE [LARGE SCALE GENOMIC DNA]</scope>
    <source>
        <strain evidence="2">SpSt-381</strain>
    </source>
</reference>
<feature type="compositionally biased region" description="Acidic residues" evidence="1">
    <location>
        <begin position="132"/>
        <end position="142"/>
    </location>
</feature>
<accession>A0A832MLJ0</accession>
<evidence type="ECO:0000256" key="1">
    <source>
        <dbReference type="SAM" id="MobiDB-lite"/>
    </source>
</evidence>
<protein>
    <submittedName>
        <fullName evidence="2">Type VI secretion system baseplate subunit TssK</fullName>
    </submittedName>
</protein>
<feature type="compositionally biased region" description="Low complexity" evidence="1">
    <location>
        <begin position="116"/>
        <end position="127"/>
    </location>
</feature>
<sequence length="451" mass="50012">MSRNRPVLWSEGLLLSPQHLQQWDRATHHLVAERFRQAEPFEWGLSQIEVDRESLRNGRFALISVRGVLPDGTPFAAPDDDPLPPARALEGHFDPKQESFTVHLGLPAARPGRALVGVPGTPGQPTPRYTEELVETPDDTTGSDERSIAVARRNLVLLFPDDALGDHDHLPIAEVQRTPEGGFALREGFVPPCLSFGASERLVGLLRNLIERLIAKSSELSDKRRQRGGLADFSTADTTSFLMLNTVNTAIPGLLHALATRELHPERVYRSLAALYGAWCTFSESFQPKDVPPYQHRALGETFGQLHLAITRMVEEGRSDTKATRIDLVAEEGSIWSGRILDDRLFMPGATFYLGVKADVDEQRLVTEMPVKLKVASRDKIDFLIAMALRGVPAAFTRVTPAALPVKGSYLYFQLDTRHEIWEGIKGSKNIGIFVPPEYPGLALELIGLRE</sequence>
<dbReference type="AlphaFoldDB" id="A0A832MLJ0"/>
<dbReference type="InterPro" id="IPR010263">
    <property type="entry name" value="T6SS_TssK"/>
</dbReference>
<dbReference type="Pfam" id="PF05936">
    <property type="entry name" value="T6SS_VasE"/>
    <property type="match status" value="1"/>
</dbReference>
<evidence type="ECO:0000313" key="2">
    <source>
        <dbReference type="EMBL" id="HGZ43740.1"/>
    </source>
</evidence>
<comment type="caution">
    <text evidence="2">The sequence shown here is derived from an EMBL/GenBank/DDBJ whole genome shotgun (WGS) entry which is preliminary data.</text>
</comment>
<name>A0A832MLJ0_UNCEI</name>
<dbReference type="PANTHER" id="PTHR35566">
    <property type="entry name" value="BLR3599 PROTEIN"/>
    <property type="match status" value="1"/>
</dbReference>
<gene>
    <name evidence="2" type="primary">tssK</name>
    <name evidence="2" type="ORF">ENR23_10015</name>
</gene>
<dbReference type="EMBL" id="DSQF01000020">
    <property type="protein sequence ID" value="HGZ43740.1"/>
    <property type="molecule type" value="Genomic_DNA"/>
</dbReference>
<dbReference type="NCBIfam" id="TIGR03353">
    <property type="entry name" value="VI_chp_4"/>
    <property type="match status" value="1"/>
</dbReference>
<feature type="region of interest" description="Disordered" evidence="1">
    <location>
        <begin position="113"/>
        <end position="145"/>
    </location>
</feature>